<feature type="signal peptide" evidence="1">
    <location>
        <begin position="1"/>
        <end position="17"/>
    </location>
</feature>
<organism evidence="2 3">
    <name type="scientific">Zymoseptoria tritici (strain ST99CH_3D7)</name>
    <dbReference type="NCBI Taxonomy" id="1276538"/>
    <lineage>
        <taxon>Eukaryota</taxon>
        <taxon>Fungi</taxon>
        <taxon>Dikarya</taxon>
        <taxon>Ascomycota</taxon>
        <taxon>Pezizomycotina</taxon>
        <taxon>Dothideomycetes</taxon>
        <taxon>Dothideomycetidae</taxon>
        <taxon>Mycosphaerellales</taxon>
        <taxon>Mycosphaerellaceae</taxon>
        <taxon>Zymoseptoria</taxon>
    </lineage>
</organism>
<gene>
    <name evidence="2" type="ORF">ZT3D7_G17</name>
</gene>
<name>A0A1X7RBR2_ZYMT9</name>
<sequence length="156" mass="17610">MHIASFLPALWIGSCLASKWVCVGSGDSFDRFRHALVGNRADATNACLDAHGCCYDSQERDSDPEYYICQAKTGCHAKHNPCNPNRQSGRGDVRVMKDGMMCDQKGLQQRRIVTYYAGMEMVTLLRFSSRDCCTWAPDWQMNVGRVLAKYSFSFMN</sequence>
<dbReference type="Proteomes" id="UP000215127">
    <property type="component" value="Chromosome 1"/>
</dbReference>
<accession>A0A1X7RBR2</accession>
<evidence type="ECO:0000313" key="2">
    <source>
        <dbReference type="EMBL" id="SMQ44873.1"/>
    </source>
</evidence>
<keyword evidence="3" id="KW-1185">Reference proteome</keyword>
<evidence type="ECO:0000313" key="3">
    <source>
        <dbReference type="Proteomes" id="UP000215127"/>
    </source>
</evidence>
<dbReference type="AlphaFoldDB" id="A0A1X7RBR2"/>
<dbReference type="EMBL" id="LT853692">
    <property type="protein sequence ID" value="SMQ44873.1"/>
    <property type="molecule type" value="Genomic_DNA"/>
</dbReference>
<evidence type="ECO:0000256" key="1">
    <source>
        <dbReference type="SAM" id="SignalP"/>
    </source>
</evidence>
<evidence type="ECO:0008006" key="4">
    <source>
        <dbReference type="Google" id="ProtNLM"/>
    </source>
</evidence>
<reference evidence="2 3" key="1">
    <citation type="submission" date="2016-06" db="EMBL/GenBank/DDBJ databases">
        <authorList>
            <person name="Kjaerup R.B."/>
            <person name="Dalgaard T.S."/>
            <person name="Juul-Madsen H.R."/>
        </authorList>
    </citation>
    <scope>NUCLEOTIDE SEQUENCE [LARGE SCALE GENOMIC DNA]</scope>
</reference>
<proteinExistence type="predicted"/>
<protein>
    <recommendedName>
        <fullName evidence="4">Phospholipase A2 domain-containing protein</fullName>
    </recommendedName>
</protein>
<keyword evidence="1" id="KW-0732">Signal</keyword>
<feature type="chain" id="PRO_5013208381" description="Phospholipase A2 domain-containing protein" evidence="1">
    <location>
        <begin position="18"/>
        <end position="156"/>
    </location>
</feature>